<dbReference type="SUPFAM" id="SSF52266">
    <property type="entry name" value="SGNH hydrolase"/>
    <property type="match status" value="1"/>
</dbReference>
<dbReference type="Proteomes" id="UP000283523">
    <property type="component" value="Unassembled WGS sequence"/>
</dbReference>
<feature type="transmembrane region" description="Helical" evidence="1">
    <location>
        <begin position="61"/>
        <end position="81"/>
    </location>
</feature>
<proteinExistence type="predicted"/>
<feature type="transmembrane region" description="Helical" evidence="1">
    <location>
        <begin position="33"/>
        <end position="54"/>
    </location>
</feature>
<keyword evidence="1" id="KW-1133">Transmembrane helix</keyword>
<dbReference type="InterPro" id="IPR036514">
    <property type="entry name" value="SGNH_hydro_sf"/>
</dbReference>
<protein>
    <recommendedName>
        <fullName evidence="2">SGNH hydrolase-type esterase domain-containing protein</fullName>
    </recommendedName>
</protein>
<organism evidence="3 4">
    <name type="scientific">Fibrisoma montanum</name>
    <dbReference type="NCBI Taxonomy" id="2305895"/>
    <lineage>
        <taxon>Bacteria</taxon>
        <taxon>Pseudomonadati</taxon>
        <taxon>Bacteroidota</taxon>
        <taxon>Cytophagia</taxon>
        <taxon>Cytophagales</taxon>
        <taxon>Spirosomataceae</taxon>
        <taxon>Fibrisoma</taxon>
    </lineage>
</organism>
<evidence type="ECO:0000259" key="2">
    <source>
        <dbReference type="Pfam" id="PF13472"/>
    </source>
</evidence>
<comment type="caution">
    <text evidence="3">The sequence shown here is derived from an EMBL/GenBank/DDBJ whole genome shotgun (WGS) entry which is preliminary data.</text>
</comment>
<keyword evidence="1" id="KW-0472">Membrane</keyword>
<feature type="domain" description="SGNH hydrolase-type esterase" evidence="2">
    <location>
        <begin position="167"/>
        <end position="396"/>
    </location>
</feature>
<gene>
    <name evidence="3" type="ORF">DYU11_16525</name>
</gene>
<name>A0A418M959_9BACT</name>
<reference evidence="3 4" key="1">
    <citation type="submission" date="2018-08" db="EMBL/GenBank/DDBJ databases">
        <title>Fibrisoma montanum sp. nov., isolated from Danxia mountain soil.</title>
        <authorList>
            <person name="Huang Y."/>
        </authorList>
    </citation>
    <scope>NUCLEOTIDE SEQUENCE [LARGE SCALE GENOMIC DNA]</scope>
    <source>
        <strain evidence="3 4">HYT19</strain>
    </source>
</reference>
<dbReference type="EMBL" id="QXED01000004">
    <property type="protein sequence ID" value="RIV22613.1"/>
    <property type="molecule type" value="Genomic_DNA"/>
</dbReference>
<evidence type="ECO:0000313" key="3">
    <source>
        <dbReference type="EMBL" id="RIV22613.1"/>
    </source>
</evidence>
<sequence length="419" mass="47632">MSKSQVLLIYLLISLLLLSVALFRQTFFHQSSWGPFAFVSCVVAAFLIVAYVVSQWTRRRFRWIVLGWLLAEGVVWLTVYYTCREQIYHPFTYALAGKLYRGGGSGVMHNNAIQADPNLAVYDKGLIYRLKSGVGQFSNLEFSTTYRVNSMGLRDDERSLQHPEVILLGDSYTMGWGVEQEQTFAQQLEQRIKVPVLNAGISSFGTARELMLLRRLNRRDCKAVYLQYCENDLGENRQYVTNDSLFYTQQQYENTVRANTINRWFFPFKLSFIVVQGALRRALAARAQASESGQTAVQAATTPVVTSATGAEIDQRSVHTQHFVDILSKIQQVFDGPIVVFELSPHGYFSDLTQQLPTQVAARALQNVRFIRTDTLLRADHYLMLDAHLNPSGHAIVADLLAKDYERLREVNTMASIKR</sequence>
<keyword evidence="1" id="KW-0812">Transmembrane</keyword>
<dbReference type="InterPro" id="IPR013830">
    <property type="entry name" value="SGNH_hydro"/>
</dbReference>
<dbReference type="RefSeq" id="WP_119668796.1">
    <property type="nucleotide sequence ID" value="NZ_QXED01000004.1"/>
</dbReference>
<evidence type="ECO:0000313" key="4">
    <source>
        <dbReference type="Proteomes" id="UP000283523"/>
    </source>
</evidence>
<keyword evidence="4" id="KW-1185">Reference proteome</keyword>
<dbReference type="AlphaFoldDB" id="A0A418M959"/>
<dbReference type="Pfam" id="PF13472">
    <property type="entry name" value="Lipase_GDSL_2"/>
    <property type="match status" value="1"/>
</dbReference>
<dbReference type="Gene3D" id="3.40.50.1110">
    <property type="entry name" value="SGNH hydrolase"/>
    <property type="match status" value="1"/>
</dbReference>
<accession>A0A418M959</accession>
<evidence type="ECO:0000256" key="1">
    <source>
        <dbReference type="SAM" id="Phobius"/>
    </source>
</evidence>
<dbReference type="GO" id="GO:0016788">
    <property type="term" value="F:hydrolase activity, acting on ester bonds"/>
    <property type="evidence" value="ECO:0007669"/>
    <property type="project" value="UniProtKB-ARBA"/>
</dbReference>
<dbReference type="OrthoDB" id="1414387at2"/>